<accession>A0A3Q8XNN8</accession>
<dbReference type="Proteomes" id="UP000268192">
    <property type="component" value="Chromosome"/>
</dbReference>
<organism evidence="11 12">
    <name type="scientific">Georhizobium profundi</name>
    <dbReference type="NCBI Taxonomy" id="2341112"/>
    <lineage>
        <taxon>Bacteria</taxon>
        <taxon>Pseudomonadati</taxon>
        <taxon>Pseudomonadota</taxon>
        <taxon>Alphaproteobacteria</taxon>
        <taxon>Hyphomicrobiales</taxon>
        <taxon>Rhizobiaceae</taxon>
        <taxon>Georhizobium</taxon>
    </lineage>
</organism>
<feature type="compositionally biased region" description="Low complexity" evidence="9">
    <location>
        <begin position="141"/>
        <end position="153"/>
    </location>
</feature>
<evidence type="ECO:0000256" key="5">
    <source>
        <dbReference type="ARBA" id="ARBA00022989"/>
    </source>
</evidence>
<keyword evidence="3" id="KW-1003">Cell membrane</keyword>
<dbReference type="InterPro" id="IPR052205">
    <property type="entry name" value="FliO/MopB"/>
</dbReference>
<evidence type="ECO:0000256" key="6">
    <source>
        <dbReference type="ARBA" id="ARBA00023136"/>
    </source>
</evidence>
<protein>
    <recommendedName>
        <fullName evidence="13">Flagellar biosynthesis protein FliO</fullName>
    </recommendedName>
</protein>
<comment type="similarity">
    <text evidence="8">Belongs to the FliO/MopB family.</text>
</comment>
<feature type="transmembrane region" description="Helical" evidence="10">
    <location>
        <begin position="15"/>
        <end position="37"/>
    </location>
</feature>
<name>A0A3Q8XNN8_9HYPH</name>
<keyword evidence="12" id="KW-1185">Reference proteome</keyword>
<evidence type="ECO:0000313" key="11">
    <source>
        <dbReference type="EMBL" id="AZN71741.1"/>
    </source>
</evidence>
<dbReference type="AlphaFoldDB" id="A0A3Q8XNN8"/>
<evidence type="ECO:0000256" key="9">
    <source>
        <dbReference type="SAM" id="MobiDB-lite"/>
    </source>
</evidence>
<evidence type="ECO:0000256" key="10">
    <source>
        <dbReference type="SAM" id="Phobius"/>
    </source>
</evidence>
<keyword evidence="7" id="KW-0975">Bacterial flagellum</keyword>
<dbReference type="OrthoDB" id="8456606at2"/>
<evidence type="ECO:0000256" key="4">
    <source>
        <dbReference type="ARBA" id="ARBA00022692"/>
    </source>
</evidence>
<dbReference type="PANTHER" id="PTHR38766">
    <property type="entry name" value="FLAGELLAR PROTEIN FLIO"/>
    <property type="match status" value="1"/>
</dbReference>
<evidence type="ECO:0000256" key="3">
    <source>
        <dbReference type="ARBA" id="ARBA00022475"/>
    </source>
</evidence>
<sequence>MDGLFSGMLDERGSALVTAILAVSIALLALVVVFWIYRMRSGGPVTGLGGRGRRESRLAVVESAMVDTKRRIVLIRRDDVEHLILIGGPADVVVESGIGGSAQAPSIETDWGPSKEAEGQKAASTTGEPVRRAPEMPAPAPVATAPVAPSAAAAPKHFPAERFAQPSANSAEEPRVEGVRAGNPFDEAEFSAVLAAEMERNRPVKVTPFVTLDKDAAERAKASIPAIEPPQEMTPQQKKATSLQEEMARLLGEMKPERR</sequence>
<keyword evidence="6 10" id="KW-0472">Membrane</keyword>
<keyword evidence="5 10" id="KW-1133">Transmembrane helix</keyword>
<reference evidence="11 12" key="1">
    <citation type="submission" date="2018-09" db="EMBL/GenBank/DDBJ databases">
        <title>Marinorhizobium profundi gen. nov., sp. nov., isolated from a deep-sea sediment sample from the New Britain Trench and proposal of Marinorhizobiaceae fam. nov. in the order Rhizobiales of the class Alphaproteobacteria.</title>
        <authorList>
            <person name="Cao J."/>
        </authorList>
    </citation>
    <scope>NUCLEOTIDE SEQUENCE [LARGE SCALE GENOMIC DNA]</scope>
    <source>
        <strain evidence="11 12">WS11</strain>
    </source>
</reference>
<gene>
    <name evidence="11" type="ORF">D5400_11055</name>
</gene>
<dbReference type="Pfam" id="PF04347">
    <property type="entry name" value="FliO"/>
    <property type="match status" value="1"/>
</dbReference>
<feature type="region of interest" description="Disordered" evidence="9">
    <location>
        <begin position="103"/>
        <end position="153"/>
    </location>
</feature>
<dbReference type="KEGG" id="abaw:D5400_11055"/>
<evidence type="ECO:0000256" key="8">
    <source>
        <dbReference type="ARBA" id="ARBA00037937"/>
    </source>
</evidence>
<feature type="compositionally biased region" description="Polar residues" evidence="9">
    <location>
        <begin position="233"/>
        <end position="244"/>
    </location>
</feature>
<comment type="subcellular location">
    <subcellularLocation>
        <location evidence="1">Bacterial flagellum basal body</location>
    </subcellularLocation>
    <subcellularLocation>
        <location evidence="2">Cell membrane</location>
    </subcellularLocation>
</comment>
<dbReference type="PANTHER" id="PTHR38766:SF1">
    <property type="entry name" value="FLAGELLAR PROTEIN FLIO"/>
    <property type="match status" value="1"/>
</dbReference>
<proteinExistence type="inferred from homology"/>
<dbReference type="GO" id="GO:0044781">
    <property type="term" value="P:bacterial-type flagellum organization"/>
    <property type="evidence" value="ECO:0007669"/>
    <property type="project" value="InterPro"/>
</dbReference>
<dbReference type="EMBL" id="CP032509">
    <property type="protein sequence ID" value="AZN71741.1"/>
    <property type="molecule type" value="Genomic_DNA"/>
</dbReference>
<dbReference type="GO" id="GO:0009425">
    <property type="term" value="C:bacterial-type flagellum basal body"/>
    <property type="evidence" value="ECO:0007669"/>
    <property type="project" value="UniProtKB-SubCell"/>
</dbReference>
<dbReference type="InterPro" id="IPR022781">
    <property type="entry name" value="Flagellar_biosynth_FliO"/>
</dbReference>
<dbReference type="GO" id="GO:0005886">
    <property type="term" value="C:plasma membrane"/>
    <property type="evidence" value="ECO:0007669"/>
    <property type="project" value="UniProtKB-SubCell"/>
</dbReference>
<dbReference type="RefSeq" id="WP_126010058.1">
    <property type="nucleotide sequence ID" value="NZ_CP032509.1"/>
</dbReference>
<feature type="compositionally biased region" description="Basic and acidic residues" evidence="9">
    <location>
        <begin position="246"/>
        <end position="259"/>
    </location>
</feature>
<evidence type="ECO:0000256" key="2">
    <source>
        <dbReference type="ARBA" id="ARBA00004236"/>
    </source>
</evidence>
<evidence type="ECO:0000256" key="7">
    <source>
        <dbReference type="ARBA" id="ARBA00023143"/>
    </source>
</evidence>
<evidence type="ECO:0000313" key="12">
    <source>
        <dbReference type="Proteomes" id="UP000268192"/>
    </source>
</evidence>
<evidence type="ECO:0008006" key="13">
    <source>
        <dbReference type="Google" id="ProtNLM"/>
    </source>
</evidence>
<keyword evidence="4 10" id="KW-0812">Transmembrane</keyword>
<feature type="region of interest" description="Disordered" evidence="9">
    <location>
        <begin position="223"/>
        <end position="259"/>
    </location>
</feature>
<evidence type="ECO:0000256" key="1">
    <source>
        <dbReference type="ARBA" id="ARBA00004117"/>
    </source>
</evidence>